<dbReference type="SUPFAM" id="SSF51905">
    <property type="entry name" value="FAD/NAD(P)-binding domain"/>
    <property type="match status" value="1"/>
</dbReference>
<comment type="similarity">
    <text evidence="1">Belongs to the GMC oxidoreductase family.</text>
</comment>
<keyword evidence="4" id="KW-0560">Oxidoreductase</keyword>
<dbReference type="PANTHER" id="PTHR46056">
    <property type="entry name" value="LONG-CHAIN-ALCOHOL OXIDASE"/>
    <property type="match status" value="1"/>
</dbReference>
<dbReference type="Proteomes" id="UP000523955">
    <property type="component" value="Unassembled WGS sequence"/>
</dbReference>
<evidence type="ECO:0000256" key="2">
    <source>
        <dbReference type="ARBA" id="ARBA00022630"/>
    </source>
</evidence>
<evidence type="ECO:0000256" key="1">
    <source>
        <dbReference type="ARBA" id="ARBA00010790"/>
    </source>
</evidence>
<organism evidence="7 8">
    <name type="scientific">Nocardioides luti</name>
    <dbReference type="NCBI Taxonomy" id="2761101"/>
    <lineage>
        <taxon>Bacteria</taxon>
        <taxon>Bacillati</taxon>
        <taxon>Actinomycetota</taxon>
        <taxon>Actinomycetes</taxon>
        <taxon>Propionibacteriales</taxon>
        <taxon>Nocardioidaceae</taxon>
        <taxon>Nocardioides</taxon>
    </lineage>
</organism>
<dbReference type="Pfam" id="PF13450">
    <property type="entry name" value="NAD_binding_8"/>
    <property type="match status" value="1"/>
</dbReference>
<dbReference type="AlphaFoldDB" id="A0A7X0RG00"/>
<dbReference type="EMBL" id="JACKXE010000001">
    <property type="protein sequence ID" value="MBB6627609.1"/>
    <property type="molecule type" value="Genomic_DNA"/>
</dbReference>
<name>A0A7X0RG00_9ACTN</name>
<dbReference type="RefSeq" id="WP_185252750.1">
    <property type="nucleotide sequence ID" value="NZ_JACKXE010000001.1"/>
</dbReference>
<dbReference type="InterPro" id="IPR036188">
    <property type="entry name" value="FAD/NAD-bd_sf"/>
</dbReference>
<dbReference type="Pfam" id="PF00732">
    <property type="entry name" value="GMC_oxred_N"/>
    <property type="match status" value="1"/>
</dbReference>
<dbReference type="InterPro" id="IPR000172">
    <property type="entry name" value="GMC_OxRdtase_N"/>
</dbReference>
<dbReference type="Pfam" id="PF05199">
    <property type="entry name" value="GMC_oxred_C"/>
    <property type="match status" value="1"/>
</dbReference>
<evidence type="ECO:0000256" key="4">
    <source>
        <dbReference type="ARBA" id="ARBA00023002"/>
    </source>
</evidence>
<gene>
    <name evidence="7" type="ORF">H5V45_09765</name>
</gene>
<dbReference type="InterPro" id="IPR007867">
    <property type="entry name" value="GMC_OxRtase_C"/>
</dbReference>
<sequence length="545" mass="58412">MPSFGPSPSKAATDVLIVGAGPSGATAARILAESGYRVTVLEQGGWVNRAEYPSDKLEREVLMASSWSLNPNVRNHTWDYPCDVKDADVHPLNFNGVGGSSVLFGAEWPRFIPSDFRVKTLYNIADDWPLTYEDLEPYYTLLDEMVGVSGRPGDPAYPPTVEPPMPGVPVGRIGVKAAEGMNKLGWHWWPATQAIATRTHGDRGACARWGTCMSGCPEGAKGSFDVAMFPAAIAAGATVCTEARVREITVDKAGLANGATWLDADGNEQHTSASVVIVCANGVGTPRLLQMSTSSLFPDGLANSSGMVGKRLMMHPFVGVMGIYEEQLESWFGPFGANLYSLQFAETDLSRGFARGAKWSAMAIPGPMEVLERYADLPLAERTGAAGQALVEKTLGRAFEWAASIEDLPDESNSVTLSTEVVDSSGLPAPKINYKLSEDSISNLDWNVERMHEAHRAAGAVETKVVPWMPAVGWHMLGTARCGDDPATSVVDPYGRAHDVPNLFVLDGSVFVTSSSVNPTSTIVAFAARAVENMMDRANDQKVPV</sequence>
<accession>A0A7X0RG00</accession>
<reference evidence="7 8" key="1">
    <citation type="submission" date="2020-08" db="EMBL/GenBank/DDBJ databases">
        <authorList>
            <person name="Seo M.-J."/>
        </authorList>
    </citation>
    <scope>NUCLEOTIDE SEQUENCE [LARGE SCALE GENOMIC DNA]</scope>
    <source>
        <strain evidence="7 8">KIGAM211</strain>
    </source>
</reference>
<protein>
    <submittedName>
        <fullName evidence="7">GMC family oxidoreductase</fullName>
    </submittedName>
</protein>
<dbReference type="GO" id="GO:0016614">
    <property type="term" value="F:oxidoreductase activity, acting on CH-OH group of donors"/>
    <property type="evidence" value="ECO:0007669"/>
    <property type="project" value="InterPro"/>
</dbReference>
<dbReference type="PANTHER" id="PTHR46056:SF12">
    <property type="entry name" value="LONG-CHAIN-ALCOHOL OXIDASE"/>
    <property type="match status" value="1"/>
</dbReference>
<feature type="domain" description="Glucose-methanol-choline oxidoreductase N-terminal" evidence="5">
    <location>
        <begin position="184"/>
        <end position="316"/>
    </location>
</feature>
<evidence type="ECO:0000256" key="3">
    <source>
        <dbReference type="ARBA" id="ARBA00022827"/>
    </source>
</evidence>
<keyword evidence="8" id="KW-1185">Reference proteome</keyword>
<dbReference type="GO" id="GO:0050660">
    <property type="term" value="F:flavin adenine dinucleotide binding"/>
    <property type="evidence" value="ECO:0007669"/>
    <property type="project" value="InterPro"/>
</dbReference>
<evidence type="ECO:0000313" key="8">
    <source>
        <dbReference type="Proteomes" id="UP000523955"/>
    </source>
</evidence>
<evidence type="ECO:0000259" key="5">
    <source>
        <dbReference type="Pfam" id="PF00732"/>
    </source>
</evidence>
<evidence type="ECO:0000259" key="6">
    <source>
        <dbReference type="Pfam" id="PF05199"/>
    </source>
</evidence>
<keyword evidence="2" id="KW-0285">Flavoprotein</keyword>
<dbReference type="Gene3D" id="3.50.50.60">
    <property type="entry name" value="FAD/NAD(P)-binding domain"/>
    <property type="match status" value="2"/>
</dbReference>
<dbReference type="SUPFAM" id="SSF54373">
    <property type="entry name" value="FAD-linked reductases, C-terminal domain"/>
    <property type="match status" value="1"/>
</dbReference>
<keyword evidence="3" id="KW-0274">FAD</keyword>
<evidence type="ECO:0000313" key="7">
    <source>
        <dbReference type="EMBL" id="MBB6627609.1"/>
    </source>
</evidence>
<comment type="caution">
    <text evidence="7">The sequence shown here is derived from an EMBL/GenBank/DDBJ whole genome shotgun (WGS) entry which is preliminary data.</text>
</comment>
<proteinExistence type="inferred from homology"/>
<feature type="domain" description="Glucose-methanol-choline oxidoreductase C-terminal" evidence="6">
    <location>
        <begin position="409"/>
        <end position="527"/>
    </location>
</feature>